<evidence type="ECO:0000313" key="2">
    <source>
        <dbReference type="Proteomes" id="UP001497623"/>
    </source>
</evidence>
<name>A0AAV2Q2P7_MEGNR</name>
<dbReference type="EMBL" id="CAXKWB010002777">
    <property type="protein sequence ID" value="CAL4067688.1"/>
    <property type="molecule type" value="Genomic_DNA"/>
</dbReference>
<comment type="caution">
    <text evidence="1">The sequence shown here is derived from an EMBL/GenBank/DDBJ whole genome shotgun (WGS) entry which is preliminary data.</text>
</comment>
<evidence type="ECO:0000313" key="1">
    <source>
        <dbReference type="EMBL" id="CAL4067688.1"/>
    </source>
</evidence>
<dbReference type="AlphaFoldDB" id="A0AAV2Q2P7"/>
<proteinExistence type="predicted"/>
<gene>
    <name evidence="1" type="ORF">MNOR_LOCUS6656</name>
</gene>
<keyword evidence="2" id="KW-1185">Reference proteome</keyword>
<organism evidence="1 2">
    <name type="scientific">Meganyctiphanes norvegica</name>
    <name type="common">Northern krill</name>
    <name type="synonym">Thysanopoda norvegica</name>
    <dbReference type="NCBI Taxonomy" id="48144"/>
    <lineage>
        <taxon>Eukaryota</taxon>
        <taxon>Metazoa</taxon>
        <taxon>Ecdysozoa</taxon>
        <taxon>Arthropoda</taxon>
        <taxon>Crustacea</taxon>
        <taxon>Multicrustacea</taxon>
        <taxon>Malacostraca</taxon>
        <taxon>Eumalacostraca</taxon>
        <taxon>Eucarida</taxon>
        <taxon>Euphausiacea</taxon>
        <taxon>Euphausiidae</taxon>
        <taxon>Meganyctiphanes</taxon>
    </lineage>
</organism>
<protein>
    <submittedName>
        <fullName evidence="1">Uncharacterized protein</fullName>
    </submittedName>
</protein>
<reference evidence="1 2" key="1">
    <citation type="submission" date="2024-05" db="EMBL/GenBank/DDBJ databases">
        <authorList>
            <person name="Wallberg A."/>
        </authorList>
    </citation>
    <scope>NUCLEOTIDE SEQUENCE [LARGE SCALE GENOMIC DNA]</scope>
</reference>
<accession>A0AAV2Q2P7</accession>
<sequence length="102" mass="11964">MCYLPLAWVDPYVMCQWNDVLVMRSGSTVAAAGTSEHTMRSVIVTSNTTKHHIYIFTQHTTTIYLTQDNGYNMWQYIAQLINIKFPATKWIFPPRYLYFYLA</sequence>
<dbReference type="Proteomes" id="UP001497623">
    <property type="component" value="Unassembled WGS sequence"/>
</dbReference>